<keyword evidence="5" id="KW-0433">Leucine-rich repeat</keyword>
<keyword evidence="8" id="KW-0677">Repeat</keyword>
<dbReference type="PROSITE" id="PS50011">
    <property type="entry name" value="PROTEIN_KINASE_DOM"/>
    <property type="match status" value="1"/>
</dbReference>
<comment type="similarity">
    <text evidence="2">Belongs to the protein kinase superfamily. Ser/Thr protein kinase family.</text>
</comment>
<feature type="region of interest" description="Disordered" evidence="17">
    <location>
        <begin position="1147"/>
        <end position="1167"/>
    </location>
</feature>
<evidence type="ECO:0000256" key="5">
    <source>
        <dbReference type="ARBA" id="ARBA00022614"/>
    </source>
</evidence>
<gene>
    <name evidence="20" type="ORF">V6N11_076172</name>
</gene>
<evidence type="ECO:0000256" key="11">
    <source>
        <dbReference type="ARBA" id="ARBA00022840"/>
    </source>
</evidence>
<dbReference type="InterPro" id="IPR001245">
    <property type="entry name" value="Ser-Thr/Tyr_kinase_cat_dom"/>
</dbReference>
<comment type="caution">
    <text evidence="20">The sequence shown here is derived from an EMBL/GenBank/DDBJ whole genome shotgun (WGS) entry which is preliminary data.</text>
</comment>
<reference evidence="20 21" key="1">
    <citation type="journal article" date="2024" name="G3 (Bethesda)">
        <title>Genome assembly of Hibiscus sabdariffa L. provides insights into metabolisms of medicinal natural products.</title>
        <authorList>
            <person name="Kim T."/>
        </authorList>
    </citation>
    <scope>NUCLEOTIDE SEQUENCE [LARGE SCALE GENOMIC DNA]</scope>
    <source>
        <strain evidence="20">TK-2024</strain>
        <tissue evidence="20">Old leaves</tissue>
    </source>
</reference>
<proteinExistence type="inferred from homology"/>
<dbReference type="Gene3D" id="1.10.1410.10">
    <property type="match status" value="1"/>
</dbReference>
<comment type="catalytic activity">
    <reaction evidence="15">
        <text>L-seryl-[protein] + ATP = O-phospho-L-seryl-[protein] + ADP + H(+)</text>
        <dbReference type="Rhea" id="RHEA:17989"/>
        <dbReference type="Rhea" id="RHEA-COMP:9863"/>
        <dbReference type="Rhea" id="RHEA-COMP:11604"/>
        <dbReference type="ChEBI" id="CHEBI:15378"/>
        <dbReference type="ChEBI" id="CHEBI:29999"/>
        <dbReference type="ChEBI" id="CHEBI:30616"/>
        <dbReference type="ChEBI" id="CHEBI:83421"/>
        <dbReference type="ChEBI" id="CHEBI:456216"/>
        <dbReference type="EC" id="2.7.11.1"/>
    </reaction>
</comment>
<dbReference type="InterPro" id="IPR051824">
    <property type="entry name" value="LRR_Rcpt-Like_S/T_Kinase"/>
</dbReference>
<dbReference type="PRINTS" id="PR00019">
    <property type="entry name" value="LEURICHRPT"/>
</dbReference>
<evidence type="ECO:0000256" key="6">
    <source>
        <dbReference type="ARBA" id="ARBA00022679"/>
    </source>
</evidence>
<dbReference type="InterPro" id="IPR001611">
    <property type="entry name" value="Leu-rich_rpt"/>
</dbReference>
<dbReference type="Gene3D" id="3.30.200.20">
    <property type="entry name" value="Phosphorylase Kinase, domain 1"/>
    <property type="match status" value="1"/>
</dbReference>
<name>A0ABR2Q5G1_9ROSI</name>
<evidence type="ECO:0000256" key="12">
    <source>
        <dbReference type="ARBA" id="ARBA00022989"/>
    </source>
</evidence>
<dbReference type="Pfam" id="PF13855">
    <property type="entry name" value="LRR_8"/>
    <property type="match status" value="1"/>
</dbReference>
<accession>A0ABR2Q5G1</accession>
<keyword evidence="13 18" id="KW-0472">Membrane</keyword>
<dbReference type="PROSITE" id="PS00107">
    <property type="entry name" value="PROTEIN_KINASE_ATP"/>
    <property type="match status" value="1"/>
</dbReference>
<dbReference type="SUPFAM" id="SSF56112">
    <property type="entry name" value="Protein kinase-like (PK-like)"/>
    <property type="match status" value="1"/>
</dbReference>
<dbReference type="InterPro" id="IPR032675">
    <property type="entry name" value="LRR_dom_sf"/>
</dbReference>
<keyword evidence="9 16" id="KW-0547">Nucleotide-binding</keyword>
<dbReference type="SUPFAM" id="SSF52058">
    <property type="entry name" value="L domain-like"/>
    <property type="match status" value="1"/>
</dbReference>
<evidence type="ECO:0000256" key="2">
    <source>
        <dbReference type="ARBA" id="ARBA00008684"/>
    </source>
</evidence>
<dbReference type="InterPro" id="IPR008271">
    <property type="entry name" value="Ser/Thr_kinase_AS"/>
</dbReference>
<sequence>MVSKSGVDRLLGPSSWENKGKSCSFEAFPRCHPLKLITICLLLLFIGTSYPSKLPDFEGNALLELLKALNDSGGRITDWNSNLVSPCFSWSHVNCRNGNVISLDLASKGFSGTLSPSIKKLKFLVSLDLQNNNLTGLLPDFLGDMVHLEVLNLASNKFSGSIPENWGQLSNLKNLDLSSNNLTGRVPRNLFLVPRINFNGTHLACGSSLEQPCVSPTTFPVSTNRSKIRIVVTSASCAALILLSLGALFVSRYYQALQLKRDVFVDVAGEDDLKISFGQLRRFSWREIQLATDNFNEGNVIGQGGFGRVYKGILSDNTKVAVKRLADYYSPGGEAAFQREVQLISVAVHKNLLRLIGFCTTSSERILVYPFMQNLSVAYQLRDLKPGDKGLDWPMRKRIAFGAAHGLEYLHEHCNPKIIHRDLKAANILLDDNFEAVLGDFGLAKLVDTKLTHVTTQVRGTMGHIAPEYLSTGKSSEKTDVFGYGIMLLELVTGQRAIDFARLEEEEDVLLLDHIKKLLRENRVDDIVDGNLKIYDPKEVETIVRVALLCTQGSPEDRPTMAEVVKMLDGVGLAVRWAEWEELEEVRNREFMLFSHQFTWGEDSTVDQEAIQLSRARIKDSGSMTSSTEALLLEAKNLEMQGLEKHKVALASASSLDEMLDEVYDSRSPKPIDYDNRRDLVRIFNVMAKEIYGNCNGFPIVEVFGSFVMGMFNAESDLDLSINFTNNGAKISRLKKVQALRKLARKLHSIRREGHVSDIQKILTARVPIVKVIDCGTKIECDVSVENRDGIVKSLIIRAISTIDERFLKLSFLVKAWAKAHDINSSKDQTLNSLSLILLVAFHLQTRDPPILPTFSALFKDGNDPEAVVKMVQNYLNYGRRNKESLAELFITLLVKLASVEQLWQKGLCVSLCEGFWISKAWDSGFHNIHVEDFIDQSQNVARAVGTLGFEKIHSSIHGSLHYLEAFSEGQILGTKLKELLFGRDTKSSVGDSVALNLDRSTTKLSVPNNSNQIKKIQLTEGLNGAENQPGVGNSVAINIDKSTPKLSVPNSSNQINKIQLTEDLKGAENQRKKQLVVQHGSQQTKKRHFTGLDETKGVKRWKGHIGDKRAGVQFREVIEEHLKPLPSIRWEGKEPEAKRREWQNFGENRGPLSTHFAPLKPLPSIHWEGQDPENIRREWQNFGENRGHLSTNFVPQPQNSIPLSHSLVSSTSRGPVMHPTISVPNFPSFQGLCNPVPPSVPPPPAGRLFSLLNSLATLNAKDTEEIGPFHHPRKPEVRIISGQLPPPGFVKHL</sequence>
<dbReference type="PROSITE" id="PS00108">
    <property type="entry name" value="PROTEIN_KINASE_ST"/>
    <property type="match status" value="1"/>
</dbReference>
<dbReference type="Pfam" id="PF22600">
    <property type="entry name" value="MTPAP-like_central"/>
    <property type="match status" value="1"/>
</dbReference>
<evidence type="ECO:0000256" key="15">
    <source>
        <dbReference type="ARBA" id="ARBA00048679"/>
    </source>
</evidence>
<dbReference type="Gene3D" id="3.30.460.10">
    <property type="entry name" value="Beta Polymerase, domain 2"/>
    <property type="match status" value="1"/>
</dbReference>
<evidence type="ECO:0000256" key="18">
    <source>
        <dbReference type="SAM" id="Phobius"/>
    </source>
</evidence>
<dbReference type="InterPro" id="IPR003591">
    <property type="entry name" value="Leu-rich_rpt_typical-subtyp"/>
</dbReference>
<organism evidence="20 21">
    <name type="scientific">Hibiscus sabdariffa</name>
    <name type="common">roselle</name>
    <dbReference type="NCBI Taxonomy" id="183260"/>
    <lineage>
        <taxon>Eukaryota</taxon>
        <taxon>Viridiplantae</taxon>
        <taxon>Streptophyta</taxon>
        <taxon>Embryophyta</taxon>
        <taxon>Tracheophyta</taxon>
        <taxon>Spermatophyta</taxon>
        <taxon>Magnoliopsida</taxon>
        <taxon>eudicotyledons</taxon>
        <taxon>Gunneridae</taxon>
        <taxon>Pentapetalae</taxon>
        <taxon>rosids</taxon>
        <taxon>malvids</taxon>
        <taxon>Malvales</taxon>
        <taxon>Malvaceae</taxon>
        <taxon>Malvoideae</taxon>
        <taxon>Hibiscus</taxon>
    </lineage>
</organism>
<keyword evidence="6" id="KW-0808">Transferase</keyword>
<dbReference type="InterPro" id="IPR043519">
    <property type="entry name" value="NT_sf"/>
</dbReference>
<dbReference type="SMART" id="SM00220">
    <property type="entry name" value="S_TKc"/>
    <property type="match status" value="1"/>
</dbReference>
<dbReference type="Proteomes" id="UP001396334">
    <property type="component" value="Unassembled WGS sequence"/>
</dbReference>
<dbReference type="InterPro" id="IPR017441">
    <property type="entry name" value="Protein_kinase_ATP_BS"/>
</dbReference>
<dbReference type="CDD" id="cd05402">
    <property type="entry name" value="NT_PAP_TUTase"/>
    <property type="match status" value="1"/>
</dbReference>
<dbReference type="SMART" id="SM00369">
    <property type="entry name" value="LRR_TYP"/>
    <property type="match status" value="3"/>
</dbReference>
<comment type="subcellular location">
    <subcellularLocation>
        <location evidence="1">Membrane</location>
        <topology evidence="1">Single-pass type I membrane protein</topology>
    </subcellularLocation>
</comment>
<keyword evidence="7 18" id="KW-0812">Transmembrane</keyword>
<keyword evidence="11 16" id="KW-0067">ATP-binding</keyword>
<dbReference type="InterPro" id="IPR011009">
    <property type="entry name" value="Kinase-like_dom_sf"/>
</dbReference>
<evidence type="ECO:0000256" key="3">
    <source>
        <dbReference type="ARBA" id="ARBA00012513"/>
    </source>
</evidence>
<dbReference type="InterPro" id="IPR054708">
    <property type="entry name" value="MTPAP-like_central"/>
</dbReference>
<dbReference type="PANTHER" id="PTHR48006">
    <property type="entry name" value="LEUCINE-RICH REPEAT-CONTAINING PROTEIN DDB_G0281931-RELATED"/>
    <property type="match status" value="1"/>
</dbReference>
<keyword evidence="4" id="KW-0723">Serine/threonine-protein kinase</keyword>
<feature type="domain" description="Protein kinase" evidence="19">
    <location>
        <begin position="295"/>
        <end position="571"/>
    </location>
</feature>
<dbReference type="InterPro" id="IPR000719">
    <property type="entry name" value="Prot_kinase_dom"/>
</dbReference>
<evidence type="ECO:0000256" key="16">
    <source>
        <dbReference type="PROSITE-ProRule" id="PRU10141"/>
    </source>
</evidence>
<keyword evidence="10" id="KW-0418">Kinase</keyword>
<evidence type="ECO:0000256" key="9">
    <source>
        <dbReference type="ARBA" id="ARBA00022741"/>
    </source>
</evidence>
<evidence type="ECO:0000256" key="7">
    <source>
        <dbReference type="ARBA" id="ARBA00022692"/>
    </source>
</evidence>
<dbReference type="EC" id="2.7.11.1" evidence="3"/>
<evidence type="ECO:0000256" key="8">
    <source>
        <dbReference type="ARBA" id="ARBA00022737"/>
    </source>
</evidence>
<evidence type="ECO:0000256" key="17">
    <source>
        <dbReference type="SAM" id="MobiDB-lite"/>
    </source>
</evidence>
<dbReference type="SUPFAM" id="SSF81631">
    <property type="entry name" value="PAP/OAS1 substrate-binding domain"/>
    <property type="match status" value="1"/>
</dbReference>
<comment type="catalytic activity">
    <reaction evidence="14">
        <text>L-threonyl-[protein] + ATP = O-phospho-L-threonyl-[protein] + ADP + H(+)</text>
        <dbReference type="Rhea" id="RHEA:46608"/>
        <dbReference type="Rhea" id="RHEA-COMP:11060"/>
        <dbReference type="Rhea" id="RHEA-COMP:11605"/>
        <dbReference type="ChEBI" id="CHEBI:15378"/>
        <dbReference type="ChEBI" id="CHEBI:30013"/>
        <dbReference type="ChEBI" id="CHEBI:30616"/>
        <dbReference type="ChEBI" id="CHEBI:61977"/>
        <dbReference type="ChEBI" id="CHEBI:456216"/>
        <dbReference type="EC" id="2.7.11.1"/>
    </reaction>
</comment>
<dbReference type="Gene3D" id="1.10.510.10">
    <property type="entry name" value="Transferase(Phosphotransferase) domain 1"/>
    <property type="match status" value="1"/>
</dbReference>
<keyword evidence="21" id="KW-1185">Reference proteome</keyword>
<feature type="transmembrane region" description="Helical" evidence="18">
    <location>
        <begin position="230"/>
        <end position="254"/>
    </location>
</feature>
<dbReference type="PROSITE" id="PS51450">
    <property type="entry name" value="LRR"/>
    <property type="match status" value="1"/>
</dbReference>
<dbReference type="EMBL" id="JBBPBN010000045">
    <property type="protein sequence ID" value="KAK8995918.1"/>
    <property type="molecule type" value="Genomic_DNA"/>
</dbReference>
<dbReference type="Pfam" id="PF07714">
    <property type="entry name" value="PK_Tyr_Ser-Thr"/>
    <property type="match status" value="1"/>
</dbReference>
<evidence type="ECO:0000313" key="21">
    <source>
        <dbReference type="Proteomes" id="UP001396334"/>
    </source>
</evidence>
<protein>
    <recommendedName>
        <fullName evidence="3">non-specific serine/threonine protein kinase</fullName>
        <ecNumber evidence="3">2.7.11.1</ecNumber>
    </recommendedName>
</protein>
<evidence type="ECO:0000256" key="13">
    <source>
        <dbReference type="ARBA" id="ARBA00023136"/>
    </source>
</evidence>
<dbReference type="Gene3D" id="3.80.10.10">
    <property type="entry name" value="Ribonuclease Inhibitor"/>
    <property type="match status" value="1"/>
</dbReference>
<evidence type="ECO:0000256" key="14">
    <source>
        <dbReference type="ARBA" id="ARBA00047899"/>
    </source>
</evidence>
<evidence type="ECO:0000313" key="20">
    <source>
        <dbReference type="EMBL" id="KAK8995918.1"/>
    </source>
</evidence>
<dbReference type="InterPro" id="IPR013210">
    <property type="entry name" value="LRR_N_plant-typ"/>
</dbReference>
<evidence type="ECO:0000259" key="19">
    <source>
        <dbReference type="PROSITE" id="PS50011"/>
    </source>
</evidence>
<evidence type="ECO:0000256" key="4">
    <source>
        <dbReference type="ARBA" id="ARBA00022527"/>
    </source>
</evidence>
<evidence type="ECO:0000256" key="10">
    <source>
        <dbReference type="ARBA" id="ARBA00022777"/>
    </source>
</evidence>
<dbReference type="Pfam" id="PF08263">
    <property type="entry name" value="LRRNT_2"/>
    <property type="match status" value="1"/>
</dbReference>
<feature type="binding site" evidence="16">
    <location>
        <position position="323"/>
    </location>
    <ligand>
        <name>ATP</name>
        <dbReference type="ChEBI" id="CHEBI:30616"/>
    </ligand>
</feature>
<dbReference type="SUPFAM" id="SSF81301">
    <property type="entry name" value="Nucleotidyltransferase"/>
    <property type="match status" value="1"/>
</dbReference>
<evidence type="ECO:0000256" key="1">
    <source>
        <dbReference type="ARBA" id="ARBA00004479"/>
    </source>
</evidence>
<dbReference type="PANTHER" id="PTHR48006:SF102">
    <property type="entry name" value="LEUCINE-RICH REPEAT-CONTAINING PROTEIN DDB_G0281931-RELATED"/>
    <property type="match status" value="1"/>
</dbReference>
<keyword evidence="12 18" id="KW-1133">Transmembrane helix</keyword>